<dbReference type="OrthoDB" id="118951at2759"/>
<sequence length="698" mass="80737">MNNIFVILLAASFFQIGCSHFESRSLKEILEYDLDKIGTSKDCKNSMKLFIKRLHSVRSEDNWAFKMLDATSKLPQTLISYNVDDLGNFQECIEIESRNDKIMGKYCLGDLILKDKNASIGFEKDLYLKYSITHIEGQNRAIAHSRWAICLPANCTDEDALQQIKYAQVPGIDVYSVTCQTYEDVYPKLSRGAVFAVYVFAILGFIVILATLDDIYCNNQKQTKGCIQLVVTAFSAYTNGKKLFELPKYPSEVSCVDGLKVLSMVWIVLLHACKVLMERPSYNHKEITAMKNSIYIGIIDYGNLACDTFFVIGGTLVTYIHFKKHKSDDITVLWILKHYFHRYIRLAPSLAGLVLFSATLLKYTNSGPNWPEGMADLLGHCEENWWSTLLFIQNELDHTKMCVMQTWYLHVDMQLYIFSPLIFWILKKYEKKGIAILLLTCAGSIVLCLFKLLQDDLLIIIERNIVINENTYFNTETRLVPWFMGTILGYVLTRNNIRCIRLPKSHRSHINENTYYKTETRLVPWFMGTILGYILTRNNIGYIRLPKKINILLWILSLTVMIICVFGNHYSLKSPEYARIQSIIYLTLFRPIFALAVWWVIWACQTNHGGFINTILSLPIFRLMNKFTYNIFLFNLSIAFVVAFSAKAPVYVDLYLMAFWFWGLYVLSFILSIIWTLVFEIPMINLEKIIFPPKIKSK</sequence>
<dbReference type="InterPro" id="IPR052728">
    <property type="entry name" value="O2_lipid_transport_reg"/>
</dbReference>
<feature type="transmembrane region" description="Helical" evidence="1">
    <location>
        <begin position="627"/>
        <end position="646"/>
    </location>
</feature>
<accession>A0A9P0CEU8</accession>
<keyword evidence="2" id="KW-0732">Signal</keyword>
<evidence type="ECO:0000256" key="1">
    <source>
        <dbReference type="SAM" id="Phobius"/>
    </source>
</evidence>
<evidence type="ECO:0000256" key="2">
    <source>
        <dbReference type="SAM" id="SignalP"/>
    </source>
</evidence>
<reference evidence="4" key="1">
    <citation type="submission" date="2022-01" db="EMBL/GenBank/DDBJ databases">
        <authorList>
            <person name="King R."/>
        </authorList>
    </citation>
    <scope>NUCLEOTIDE SEQUENCE</scope>
</reference>
<feature type="transmembrane region" description="Helical" evidence="1">
    <location>
        <begin position="343"/>
        <end position="361"/>
    </location>
</feature>
<organism evidence="4 5">
    <name type="scientific">Psylliodes chrysocephalus</name>
    <dbReference type="NCBI Taxonomy" id="3402493"/>
    <lineage>
        <taxon>Eukaryota</taxon>
        <taxon>Metazoa</taxon>
        <taxon>Ecdysozoa</taxon>
        <taxon>Arthropoda</taxon>
        <taxon>Hexapoda</taxon>
        <taxon>Insecta</taxon>
        <taxon>Pterygota</taxon>
        <taxon>Neoptera</taxon>
        <taxon>Endopterygota</taxon>
        <taxon>Coleoptera</taxon>
        <taxon>Polyphaga</taxon>
        <taxon>Cucujiformia</taxon>
        <taxon>Chrysomeloidea</taxon>
        <taxon>Chrysomelidae</taxon>
        <taxon>Galerucinae</taxon>
        <taxon>Alticini</taxon>
        <taxon>Psylliodes</taxon>
    </lineage>
</organism>
<keyword evidence="1" id="KW-0472">Membrane</keyword>
<feature type="transmembrane region" description="Helical" evidence="1">
    <location>
        <begin position="407"/>
        <end position="426"/>
    </location>
</feature>
<dbReference type="Pfam" id="PF20146">
    <property type="entry name" value="NRF"/>
    <property type="match status" value="1"/>
</dbReference>
<dbReference type="InterPro" id="IPR002656">
    <property type="entry name" value="Acyl_transf_3_dom"/>
</dbReference>
<feature type="signal peptide" evidence="2">
    <location>
        <begin position="1"/>
        <end position="19"/>
    </location>
</feature>
<evidence type="ECO:0000313" key="4">
    <source>
        <dbReference type="EMBL" id="CAH1100859.1"/>
    </source>
</evidence>
<dbReference type="PANTHER" id="PTHR11161:SF0">
    <property type="entry name" value="O-ACYLTRANSFERASE LIKE PROTEIN"/>
    <property type="match status" value="1"/>
</dbReference>
<feature type="transmembrane region" description="Helical" evidence="1">
    <location>
        <begin position="433"/>
        <end position="453"/>
    </location>
</feature>
<proteinExistence type="predicted"/>
<name>A0A9P0CEU8_9CUCU</name>
<evidence type="ECO:0000313" key="5">
    <source>
        <dbReference type="Proteomes" id="UP001153636"/>
    </source>
</evidence>
<dbReference type="AlphaFoldDB" id="A0A9P0CEU8"/>
<feature type="transmembrane region" description="Helical" evidence="1">
    <location>
        <begin position="551"/>
        <end position="571"/>
    </location>
</feature>
<feature type="domain" description="Nose resistant-to-fluoxetine protein N-terminal" evidence="3">
    <location>
        <begin position="40"/>
        <end position="181"/>
    </location>
</feature>
<keyword evidence="1" id="KW-1133">Transmembrane helix</keyword>
<gene>
    <name evidence="4" type="ORF">PSYICH_LOCUS2219</name>
</gene>
<dbReference type="Proteomes" id="UP001153636">
    <property type="component" value="Chromosome 10"/>
</dbReference>
<feature type="transmembrane region" description="Helical" evidence="1">
    <location>
        <begin position="658"/>
        <end position="679"/>
    </location>
</feature>
<dbReference type="GO" id="GO:0016747">
    <property type="term" value="F:acyltransferase activity, transferring groups other than amino-acyl groups"/>
    <property type="evidence" value="ECO:0007669"/>
    <property type="project" value="InterPro"/>
</dbReference>
<keyword evidence="1" id="KW-0812">Transmembrane</keyword>
<dbReference type="EMBL" id="OV651822">
    <property type="protein sequence ID" value="CAH1100859.1"/>
    <property type="molecule type" value="Genomic_DNA"/>
</dbReference>
<evidence type="ECO:0000259" key="3">
    <source>
        <dbReference type="SMART" id="SM00703"/>
    </source>
</evidence>
<dbReference type="InterPro" id="IPR006621">
    <property type="entry name" value="Nose-resist-to-fluoxetine_N"/>
</dbReference>
<keyword evidence="5" id="KW-1185">Reference proteome</keyword>
<protein>
    <recommendedName>
        <fullName evidence="3">Nose resistant-to-fluoxetine protein N-terminal domain-containing protein</fullName>
    </recommendedName>
</protein>
<feature type="transmembrane region" description="Helical" evidence="1">
    <location>
        <begin position="193"/>
        <end position="212"/>
    </location>
</feature>
<dbReference type="SMART" id="SM00703">
    <property type="entry name" value="NRF"/>
    <property type="match status" value="1"/>
</dbReference>
<dbReference type="Pfam" id="PF01757">
    <property type="entry name" value="Acyl_transf_3"/>
    <property type="match status" value="1"/>
</dbReference>
<dbReference type="PANTHER" id="PTHR11161">
    <property type="entry name" value="O-ACYLTRANSFERASE"/>
    <property type="match status" value="1"/>
</dbReference>
<feature type="transmembrane region" description="Helical" evidence="1">
    <location>
        <begin position="583"/>
        <end position="606"/>
    </location>
</feature>
<feature type="chain" id="PRO_5040212369" description="Nose resistant-to-fluoxetine protein N-terminal domain-containing protein" evidence="2">
    <location>
        <begin position="20"/>
        <end position="698"/>
    </location>
</feature>